<dbReference type="GO" id="GO:0003978">
    <property type="term" value="F:UDP-glucose 4-epimerase activity"/>
    <property type="evidence" value="ECO:0007669"/>
    <property type="project" value="UniProtKB-UniRule"/>
</dbReference>
<gene>
    <name evidence="12" type="ORF">FHS83_000708</name>
</gene>
<evidence type="ECO:0000256" key="5">
    <source>
        <dbReference type="ARBA" id="ARBA00013189"/>
    </source>
</evidence>
<proteinExistence type="inferred from homology"/>
<dbReference type="Pfam" id="PF01370">
    <property type="entry name" value="Epimerase"/>
    <property type="match status" value="1"/>
</dbReference>
<evidence type="ECO:0000313" key="13">
    <source>
        <dbReference type="Proteomes" id="UP000570514"/>
    </source>
</evidence>
<reference evidence="12 13" key="1">
    <citation type="submission" date="2020-03" db="EMBL/GenBank/DDBJ databases">
        <title>Genomic Encyclopedia of Type Strains, Phase IV (KMG-IV): sequencing the most valuable type-strain genomes for metagenomic binning, comparative biology and taxonomic classification.</title>
        <authorList>
            <person name="Goeker M."/>
        </authorList>
    </citation>
    <scope>NUCLEOTIDE SEQUENCE [LARGE SCALE GENOMIC DNA]</scope>
    <source>
        <strain evidence="12 13">DSM 19867</strain>
    </source>
</reference>
<keyword evidence="8 10" id="KW-0413">Isomerase</keyword>
<comment type="cofactor">
    <cofactor evidence="2 10">
        <name>NAD(+)</name>
        <dbReference type="ChEBI" id="CHEBI:57540"/>
    </cofactor>
</comment>
<keyword evidence="13" id="KW-1185">Reference proteome</keyword>
<dbReference type="InterPro" id="IPR001509">
    <property type="entry name" value="Epimerase_deHydtase"/>
</dbReference>
<comment type="pathway">
    <text evidence="3 10">Carbohydrate metabolism; galactose metabolism.</text>
</comment>
<dbReference type="InterPro" id="IPR005886">
    <property type="entry name" value="UDP_G4E"/>
</dbReference>
<dbReference type="NCBIfam" id="TIGR01179">
    <property type="entry name" value="galE"/>
    <property type="match status" value="1"/>
</dbReference>
<dbReference type="UniPathway" id="UPA00214"/>
<dbReference type="PANTHER" id="PTHR43725:SF53">
    <property type="entry name" value="UDP-ARABINOSE 4-EPIMERASE 1"/>
    <property type="match status" value="1"/>
</dbReference>
<dbReference type="AlphaFoldDB" id="A0A846MWH8"/>
<comment type="catalytic activity">
    <reaction evidence="1 10">
        <text>UDP-alpha-D-glucose = UDP-alpha-D-galactose</text>
        <dbReference type="Rhea" id="RHEA:22168"/>
        <dbReference type="ChEBI" id="CHEBI:58885"/>
        <dbReference type="ChEBI" id="CHEBI:66914"/>
        <dbReference type="EC" id="5.1.3.2"/>
    </reaction>
</comment>
<dbReference type="SUPFAM" id="SSF51735">
    <property type="entry name" value="NAD(P)-binding Rossmann-fold domains"/>
    <property type="match status" value="1"/>
</dbReference>
<evidence type="ECO:0000256" key="1">
    <source>
        <dbReference type="ARBA" id="ARBA00000083"/>
    </source>
</evidence>
<evidence type="ECO:0000256" key="3">
    <source>
        <dbReference type="ARBA" id="ARBA00004947"/>
    </source>
</evidence>
<evidence type="ECO:0000256" key="4">
    <source>
        <dbReference type="ARBA" id="ARBA00007637"/>
    </source>
</evidence>
<evidence type="ECO:0000256" key="2">
    <source>
        <dbReference type="ARBA" id="ARBA00001911"/>
    </source>
</evidence>
<comment type="similarity">
    <text evidence="4 10">Belongs to the NAD(P)-dependent epimerase/dehydratase family.</text>
</comment>
<feature type="domain" description="NAD-dependent epimerase/dehydratase" evidence="11">
    <location>
        <begin position="4"/>
        <end position="252"/>
    </location>
</feature>
<protein>
    <recommendedName>
        <fullName evidence="6 10">UDP-glucose 4-epimerase</fullName>
        <ecNumber evidence="5 10">5.1.3.2</ecNumber>
    </recommendedName>
</protein>
<comment type="subunit">
    <text evidence="10">Homodimer.</text>
</comment>
<dbReference type="Gene3D" id="3.90.25.10">
    <property type="entry name" value="UDP-galactose 4-epimerase, domain 1"/>
    <property type="match status" value="1"/>
</dbReference>
<dbReference type="Gene3D" id="3.40.50.720">
    <property type="entry name" value="NAD(P)-binding Rossmann-like Domain"/>
    <property type="match status" value="1"/>
</dbReference>
<evidence type="ECO:0000313" key="12">
    <source>
        <dbReference type="EMBL" id="NIK87390.1"/>
    </source>
</evidence>
<evidence type="ECO:0000256" key="6">
    <source>
        <dbReference type="ARBA" id="ARBA00018569"/>
    </source>
</evidence>
<evidence type="ECO:0000256" key="8">
    <source>
        <dbReference type="ARBA" id="ARBA00023235"/>
    </source>
</evidence>
<evidence type="ECO:0000256" key="10">
    <source>
        <dbReference type="RuleBase" id="RU366046"/>
    </source>
</evidence>
<evidence type="ECO:0000259" key="11">
    <source>
        <dbReference type="Pfam" id="PF01370"/>
    </source>
</evidence>
<accession>A0A846MWH8</accession>
<dbReference type="CDD" id="cd05247">
    <property type="entry name" value="UDP_G4E_1_SDR_e"/>
    <property type="match status" value="1"/>
</dbReference>
<comment type="caution">
    <text evidence="12">The sequence shown here is derived from an EMBL/GenBank/DDBJ whole genome shotgun (WGS) entry which is preliminary data.</text>
</comment>
<dbReference type="InterPro" id="IPR036291">
    <property type="entry name" value="NAD(P)-bd_dom_sf"/>
</dbReference>
<dbReference type="EC" id="5.1.3.2" evidence="5 10"/>
<dbReference type="RefSeq" id="WP_167080965.1">
    <property type="nucleotide sequence ID" value="NZ_BAAADC010000001.1"/>
</dbReference>
<keyword evidence="9 10" id="KW-0119">Carbohydrate metabolism</keyword>
<organism evidence="12 13">
    <name type="scientific">Rhizomicrobium palustre</name>
    <dbReference type="NCBI Taxonomy" id="189966"/>
    <lineage>
        <taxon>Bacteria</taxon>
        <taxon>Pseudomonadati</taxon>
        <taxon>Pseudomonadota</taxon>
        <taxon>Alphaproteobacteria</taxon>
        <taxon>Micropepsales</taxon>
        <taxon>Micropepsaceae</taxon>
        <taxon>Rhizomicrobium</taxon>
    </lineage>
</organism>
<evidence type="ECO:0000256" key="9">
    <source>
        <dbReference type="ARBA" id="ARBA00023277"/>
    </source>
</evidence>
<dbReference type="PANTHER" id="PTHR43725">
    <property type="entry name" value="UDP-GLUCOSE 4-EPIMERASE"/>
    <property type="match status" value="1"/>
</dbReference>
<dbReference type="GO" id="GO:0033499">
    <property type="term" value="P:galactose catabolic process via UDP-galactose, Leloir pathway"/>
    <property type="evidence" value="ECO:0007669"/>
    <property type="project" value="TreeGrafter"/>
</dbReference>
<evidence type="ECO:0000256" key="7">
    <source>
        <dbReference type="ARBA" id="ARBA00023027"/>
    </source>
</evidence>
<dbReference type="Proteomes" id="UP000570514">
    <property type="component" value="Unassembled WGS sequence"/>
</dbReference>
<name>A0A846MWH8_9PROT</name>
<keyword evidence="7 10" id="KW-0520">NAD</keyword>
<dbReference type="EMBL" id="JAASRM010000001">
    <property type="protein sequence ID" value="NIK87390.1"/>
    <property type="molecule type" value="Genomic_DNA"/>
</dbReference>
<sequence>MATLVTGGCGYIGCHMVLALRDRGLPTVVIDNLATGFAWAIPAEVPFIQGDVGDGALLDQIIREHQIEAIIHFAASSVVPDSVADPLGYYLNNTVKSQALIAAAVRGGVKTFVFSSTAAVYGNPEIVPIPEDAPLKPLSPYGASKAMTEQMLADTAKVHDFHYAALRYFNVAGADPQGRVGQSTLKASHLIKAACETALGQREEMKVFGTDFDTPDGTGVRDYIHVSDLVEAHLDVLEYLRANKTNLIANCGYGRGFSVLEVLAAVERATGNKFPVRYAPRRAGDPAMAVAASDHLRATTGWTPRWNDIDAIVAHALAWERKLKDKR</sequence>